<organism evidence="1 2">
    <name type="scientific">Saccharospirillum mangrovi</name>
    <dbReference type="NCBI Taxonomy" id="2161747"/>
    <lineage>
        <taxon>Bacteria</taxon>
        <taxon>Pseudomonadati</taxon>
        <taxon>Pseudomonadota</taxon>
        <taxon>Gammaproteobacteria</taxon>
        <taxon>Oceanospirillales</taxon>
        <taxon>Saccharospirillaceae</taxon>
        <taxon>Saccharospirillum</taxon>
    </lineage>
</organism>
<name>A0ABV7ZUQ7_9GAMM</name>
<sequence>MKEELLGRILVNEGLITQAQLDEALALQQHEPDLLVGHILVEKGYLRYAQLVTTIVSHQHLPIARNILDQRAKAGETLDEMGVPLPRLSSKEMATLTFHVKEFPVPVPSPSLEHIDMDSDTERELAEDAFSLIDHGEMEEAKQVLVQGLTIIPNSDALRYLQAWLLAEQNKPDQSIQSIEKHHPQYTRIPTLLWLMAYNRQRMHQHAEAVENYQALLHSNKPLPEWYFGLAYSLQHLHYWKKARQVYTHFIKISRGENKWTKYAREQVALIVREHGM</sequence>
<dbReference type="InterPro" id="IPR037257">
    <property type="entry name" value="T2SS_E_N_sf"/>
</dbReference>
<reference evidence="2" key="1">
    <citation type="journal article" date="2019" name="Int. J. Syst. Evol. Microbiol.">
        <title>The Global Catalogue of Microorganisms (GCM) 10K type strain sequencing project: providing services to taxonomists for standard genome sequencing and annotation.</title>
        <authorList>
            <consortium name="The Broad Institute Genomics Platform"/>
            <consortium name="The Broad Institute Genome Sequencing Center for Infectious Disease"/>
            <person name="Wu L."/>
            <person name="Ma J."/>
        </authorList>
    </citation>
    <scope>NUCLEOTIDE SEQUENCE [LARGE SCALE GENOMIC DNA]</scope>
    <source>
        <strain evidence="2">IBRC 10765</strain>
    </source>
</reference>
<dbReference type="RefSeq" id="WP_380694268.1">
    <property type="nucleotide sequence ID" value="NZ_JBHRYR010000002.1"/>
</dbReference>
<dbReference type="InterPro" id="IPR011990">
    <property type="entry name" value="TPR-like_helical_dom_sf"/>
</dbReference>
<keyword evidence="2" id="KW-1185">Reference proteome</keyword>
<accession>A0ABV7ZUQ7</accession>
<dbReference type="Gene3D" id="1.25.40.10">
    <property type="entry name" value="Tetratricopeptide repeat domain"/>
    <property type="match status" value="1"/>
</dbReference>
<gene>
    <name evidence="1" type="ORF">ACFOOG_05485</name>
</gene>
<dbReference type="EMBL" id="JBHRYR010000002">
    <property type="protein sequence ID" value="MFC3852284.1"/>
    <property type="molecule type" value="Genomic_DNA"/>
</dbReference>
<dbReference type="Proteomes" id="UP001595617">
    <property type="component" value="Unassembled WGS sequence"/>
</dbReference>
<proteinExistence type="predicted"/>
<protein>
    <recommendedName>
        <fullName evidence="3">Tetratricopeptide repeat protein</fullName>
    </recommendedName>
</protein>
<dbReference type="SUPFAM" id="SSF160246">
    <property type="entry name" value="EspE N-terminal domain-like"/>
    <property type="match status" value="1"/>
</dbReference>
<evidence type="ECO:0008006" key="3">
    <source>
        <dbReference type="Google" id="ProtNLM"/>
    </source>
</evidence>
<evidence type="ECO:0000313" key="2">
    <source>
        <dbReference type="Proteomes" id="UP001595617"/>
    </source>
</evidence>
<comment type="caution">
    <text evidence="1">The sequence shown here is derived from an EMBL/GenBank/DDBJ whole genome shotgun (WGS) entry which is preliminary data.</text>
</comment>
<dbReference type="SUPFAM" id="SSF48452">
    <property type="entry name" value="TPR-like"/>
    <property type="match status" value="1"/>
</dbReference>
<evidence type="ECO:0000313" key="1">
    <source>
        <dbReference type="EMBL" id="MFC3852284.1"/>
    </source>
</evidence>